<dbReference type="Proteomes" id="UP000243739">
    <property type="component" value="Unassembled WGS sequence"/>
</dbReference>
<name>A0A1D2YX13_9BACI</name>
<comment type="caution">
    <text evidence="1">The sequence shown here is derived from an EMBL/GenBank/DDBJ whole genome shotgun (WGS) entry which is preliminary data.</text>
</comment>
<gene>
    <name evidence="1" type="ORF">BHF71_06050</name>
</gene>
<accession>A0A1D2YX13</accession>
<keyword evidence="2" id="KW-1185">Reference proteome</keyword>
<evidence type="ECO:0000313" key="2">
    <source>
        <dbReference type="Proteomes" id="UP000243739"/>
    </source>
</evidence>
<protein>
    <submittedName>
        <fullName evidence="1">Uncharacterized protein</fullName>
    </submittedName>
</protein>
<dbReference type="EMBL" id="MIJF01000006">
    <property type="protein sequence ID" value="OEG00163.1"/>
    <property type="molecule type" value="Genomic_DNA"/>
</dbReference>
<evidence type="ECO:0000313" key="1">
    <source>
        <dbReference type="EMBL" id="OEG00163.1"/>
    </source>
</evidence>
<organism evidence="1 2">
    <name type="scientific">Vulcanibacillus modesticaldus</name>
    <dbReference type="NCBI Taxonomy" id="337097"/>
    <lineage>
        <taxon>Bacteria</taxon>
        <taxon>Bacillati</taxon>
        <taxon>Bacillota</taxon>
        <taxon>Bacilli</taxon>
        <taxon>Bacillales</taxon>
        <taxon>Bacillaceae</taxon>
        <taxon>Vulcanibacillus</taxon>
    </lineage>
</organism>
<sequence length="67" mass="8005">MAPKIPWDYYDVHQHFFPPEEYQLSRVTIDEVSGKEEVIHYSRAEFEYDIHNDVLPNFMYGHISSAD</sequence>
<reference evidence="1 2" key="1">
    <citation type="submission" date="2016-09" db="EMBL/GenBank/DDBJ databases">
        <title>Draft genome sequence for the type strain of Vulcanibacillus modesticaldus BR, a strictly anaerobic, moderately thermophilic, and nitrate-reducing bacterium from deep sea-hydrothermal vents of the Mid-Atlantic Ridge.</title>
        <authorList>
            <person name="Abin C.A."/>
            <person name="Hollibaugh J.T."/>
        </authorList>
    </citation>
    <scope>NUCLEOTIDE SEQUENCE [LARGE SCALE GENOMIC DNA]</scope>
    <source>
        <strain evidence="1 2">BR</strain>
    </source>
</reference>
<dbReference type="RefSeq" id="WP_069655977.1">
    <property type="nucleotide sequence ID" value="NZ_MIJF01000006.1"/>
</dbReference>
<dbReference type="AlphaFoldDB" id="A0A1D2YX13"/>
<dbReference type="OrthoDB" id="9976566at2"/>
<dbReference type="STRING" id="337097.BHF71_06050"/>
<proteinExistence type="predicted"/>